<dbReference type="EMBL" id="JAWSTH010000029">
    <property type="protein sequence ID" value="MDW5595204.1"/>
    <property type="molecule type" value="Genomic_DNA"/>
</dbReference>
<dbReference type="SUPFAM" id="SSF53850">
    <property type="entry name" value="Periplasmic binding protein-like II"/>
    <property type="match status" value="1"/>
</dbReference>
<gene>
    <name evidence="5" type="ORF">R7226_12710</name>
</gene>
<reference evidence="5 6" key="2">
    <citation type="submission" date="2023-10" db="EMBL/GenBank/DDBJ databases">
        <authorList>
            <person name="Han X.F."/>
        </authorList>
    </citation>
    <scope>NUCLEOTIDE SEQUENCE [LARGE SCALE GENOMIC DNA]</scope>
    <source>
        <strain evidence="5 6">KCTC 39840</strain>
    </source>
</reference>
<name>A0ABU4HT17_9ACTN</name>
<reference evidence="6" key="1">
    <citation type="submission" date="2023-07" db="EMBL/GenBank/DDBJ databases">
        <title>Conexibacter stalactiti sp. nov., isolated from stalactites in a lava cave and emended description of the genus Conexibacter.</title>
        <authorList>
            <person name="Lee S.D."/>
        </authorList>
    </citation>
    <scope>NUCLEOTIDE SEQUENCE [LARGE SCALE GENOMIC DNA]</scope>
    <source>
        <strain evidence="6">KCTC 39840</strain>
    </source>
</reference>
<comment type="caution">
    <text evidence="5">The sequence shown here is derived from an EMBL/GenBank/DDBJ whole genome shotgun (WGS) entry which is preliminary data.</text>
</comment>
<evidence type="ECO:0000256" key="2">
    <source>
        <dbReference type="ARBA" id="ARBA00022448"/>
    </source>
</evidence>
<comment type="subcellular location">
    <subcellularLocation>
        <location evidence="1">Periplasm</location>
    </subcellularLocation>
</comment>
<dbReference type="PRINTS" id="PR00909">
    <property type="entry name" value="SPERMDNBNDNG"/>
</dbReference>
<dbReference type="Pfam" id="PF13343">
    <property type="entry name" value="SBP_bac_6"/>
    <property type="match status" value="1"/>
</dbReference>
<dbReference type="InterPro" id="IPR001188">
    <property type="entry name" value="Sperm_putr-bd"/>
</dbReference>
<dbReference type="Proteomes" id="UP001284601">
    <property type="component" value="Unassembled WGS sequence"/>
</dbReference>
<accession>A0ABU4HT17</accession>
<dbReference type="PANTHER" id="PTHR30222:SF17">
    <property type="entry name" value="SPERMIDINE_PUTRESCINE-BINDING PERIPLASMIC PROTEIN"/>
    <property type="match status" value="1"/>
</dbReference>
<evidence type="ECO:0000256" key="1">
    <source>
        <dbReference type="ARBA" id="ARBA00004418"/>
    </source>
</evidence>
<dbReference type="CDD" id="cd13590">
    <property type="entry name" value="PBP2_PotD_PotF_like"/>
    <property type="match status" value="1"/>
</dbReference>
<keyword evidence="4" id="KW-0574">Periplasm</keyword>
<evidence type="ECO:0000256" key="3">
    <source>
        <dbReference type="ARBA" id="ARBA00022729"/>
    </source>
</evidence>
<dbReference type="RefSeq" id="WP_318597540.1">
    <property type="nucleotide sequence ID" value="NZ_JAWSTH010000029.1"/>
</dbReference>
<protein>
    <submittedName>
        <fullName evidence="5">Spermidine/putrescine ABC transporter substrate-binding protein</fullName>
    </submittedName>
</protein>
<keyword evidence="6" id="KW-1185">Reference proteome</keyword>
<dbReference type="Gene3D" id="3.40.190.10">
    <property type="entry name" value="Periplasmic binding protein-like II"/>
    <property type="match status" value="2"/>
</dbReference>
<evidence type="ECO:0000256" key="4">
    <source>
        <dbReference type="ARBA" id="ARBA00022764"/>
    </source>
</evidence>
<evidence type="ECO:0000313" key="6">
    <source>
        <dbReference type="Proteomes" id="UP001284601"/>
    </source>
</evidence>
<organism evidence="5 6">
    <name type="scientific">Conexibacter stalactiti</name>
    <dbReference type="NCBI Taxonomy" id="1940611"/>
    <lineage>
        <taxon>Bacteria</taxon>
        <taxon>Bacillati</taxon>
        <taxon>Actinomycetota</taxon>
        <taxon>Thermoleophilia</taxon>
        <taxon>Solirubrobacterales</taxon>
        <taxon>Conexibacteraceae</taxon>
        <taxon>Conexibacter</taxon>
    </lineage>
</organism>
<keyword evidence="3" id="KW-0732">Signal</keyword>
<proteinExistence type="predicted"/>
<evidence type="ECO:0000313" key="5">
    <source>
        <dbReference type="EMBL" id="MDW5595204.1"/>
    </source>
</evidence>
<dbReference type="PANTHER" id="PTHR30222">
    <property type="entry name" value="SPERMIDINE/PUTRESCINE-BINDING PERIPLASMIC PROTEIN"/>
    <property type="match status" value="1"/>
</dbReference>
<sequence length="327" mass="34545">MTGSERAAGAPLRLLSWPGMPAPEALERVAARIGVALHVETIVANEELERRLGEGWDLICPSDYMVQRLARQGRLRPLDDALLPGRRQLADWARRPAYDPGDRWSVPLAFGTVGVLYDRAALGAVPEPGGWSLLFDPPAGARVGMLAEPREVVSAALLAAGRDANAADDAALAAAAALLERQAPAVARFDSDDFTGPVRARQVSAHQAWSGPASVALRADPGLGYTVPREGAVAWVTTVAITAGCSRAALAHAAIEALLDPALARLNVERDGFATPNAAARALLQPALRDDPVLFPDAATLARCTTLRELDEAQERAVTALYERVAG</sequence>
<keyword evidence="2" id="KW-0813">Transport</keyword>